<protein>
    <submittedName>
        <fullName evidence="4">Response regulator</fullName>
    </submittedName>
</protein>
<organism evidence="4 5">
    <name type="scientific">Alkalimonas delamerensis</name>
    <dbReference type="NCBI Taxonomy" id="265981"/>
    <lineage>
        <taxon>Bacteria</taxon>
        <taxon>Pseudomonadati</taxon>
        <taxon>Pseudomonadota</taxon>
        <taxon>Gammaproteobacteria</taxon>
        <taxon>Alkalimonas</taxon>
    </lineage>
</organism>
<name>A0ABT9GN49_9GAMM</name>
<dbReference type="InterPro" id="IPR011990">
    <property type="entry name" value="TPR-like_helical_dom_sf"/>
</dbReference>
<dbReference type="RefSeq" id="WP_305944535.1">
    <property type="nucleotide sequence ID" value="NZ_JAUZVY010000002.1"/>
</dbReference>
<sequence>MEKADLSNLESLKVLIVDDQYLVHNLLKSSFDELGIRHIKYAENAYYALRLCEQQRFHIVICAFNVKSDKDGFHLLEELKFKGHVNKRTVLIFLSAETDESLVNSIVELQPDDFWVKPLDSARVKQRLPQVLNIKRTLFDVFEAIDLKNYSKAIYLADRHLLNPQLARFHLQLMRIKGEALLKLLEFEEAERFYQQLMQKHQMSWMYLGYVTALLKQDKMQQIEQLLAEMTDRVDTRFATYDLLAQYYIEQQDFDKAYEEIKKAVALSPRNIERNKKVWDLARLTHDFEGQYLATQAMAKHAKNSLHDSPVLALNVIRAGLDLAQTLNNERSKKILQQTDKQIQALEKDYKEAALFKEQITIAKARLFLATDERKKAESLVDLHVSVRPIVSLDDNLDKAKIFHELGRREEAALIMDAVKKQISSDNLAGLVVKKYVEQECDEQDRVHFTPKQLQSMAIEFFKKKKYGAALSALEQAMELTPKNNKVPISVLKVLTLIFEEGGLSAGQKELALRTISLLEKNQLRDEELQVVGQYKERLAPVLAQAMLPMD</sequence>
<evidence type="ECO:0000313" key="5">
    <source>
        <dbReference type="Proteomes" id="UP001236258"/>
    </source>
</evidence>
<evidence type="ECO:0000259" key="3">
    <source>
        <dbReference type="PROSITE" id="PS50110"/>
    </source>
</evidence>
<dbReference type="InterPro" id="IPR001789">
    <property type="entry name" value="Sig_transdc_resp-reg_receiver"/>
</dbReference>
<evidence type="ECO:0000313" key="4">
    <source>
        <dbReference type="EMBL" id="MDP4528392.1"/>
    </source>
</evidence>
<evidence type="ECO:0000256" key="2">
    <source>
        <dbReference type="PROSITE-ProRule" id="PRU00339"/>
    </source>
</evidence>
<dbReference type="InterPro" id="IPR019734">
    <property type="entry name" value="TPR_rpt"/>
</dbReference>
<comment type="caution">
    <text evidence="4">The sequence shown here is derived from an EMBL/GenBank/DDBJ whole genome shotgun (WGS) entry which is preliminary data.</text>
</comment>
<dbReference type="SUPFAM" id="SSF48452">
    <property type="entry name" value="TPR-like"/>
    <property type="match status" value="1"/>
</dbReference>
<accession>A0ABT9GN49</accession>
<dbReference type="Gene3D" id="1.25.40.10">
    <property type="entry name" value="Tetratricopeptide repeat domain"/>
    <property type="match status" value="1"/>
</dbReference>
<dbReference type="Pfam" id="PF00072">
    <property type="entry name" value="Response_reg"/>
    <property type="match status" value="1"/>
</dbReference>
<dbReference type="PANTHER" id="PTHR43228:SF1">
    <property type="entry name" value="TWO-COMPONENT RESPONSE REGULATOR ARR22"/>
    <property type="match status" value="1"/>
</dbReference>
<dbReference type="PANTHER" id="PTHR43228">
    <property type="entry name" value="TWO-COMPONENT RESPONSE REGULATOR"/>
    <property type="match status" value="1"/>
</dbReference>
<dbReference type="Gene3D" id="3.40.50.2300">
    <property type="match status" value="1"/>
</dbReference>
<proteinExistence type="predicted"/>
<feature type="domain" description="Response regulatory" evidence="3">
    <location>
        <begin position="13"/>
        <end position="132"/>
    </location>
</feature>
<evidence type="ECO:0000256" key="1">
    <source>
        <dbReference type="PROSITE-ProRule" id="PRU00169"/>
    </source>
</evidence>
<keyword evidence="2" id="KW-0802">TPR repeat</keyword>
<dbReference type="EMBL" id="JAUZVY010000002">
    <property type="protein sequence ID" value="MDP4528392.1"/>
    <property type="molecule type" value="Genomic_DNA"/>
</dbReference>
<feature type="repeat" description="TPR" evidence="2">
    <location>
        <begin position="238"/>
        <end position="271"/>
    </location>
</feature>
<dbReference type="InterPro" id="IPR011006">
    <property type="entry name" value="CheY-like_superfamily"/>
</dbReference>
<reference evidence="4 5" key="1">
    <citation type="submission" date="2023-08" db="EMBL/GenBank/DDBJ databases">
        <authorList>
            <person name="Joshi A."/>
            <person name="Thite S."/>
        </authorList>
    </citation>
    <scope>NUCLEOTIDE SEQUENCE [LARGE SCALE GENOMIC DNA]</scope>
    <source>
        <strain evidence="4 5">1E1</strain>
    </source>
</reference>
<feature type="repeat" description="TPR" evidence="2">
    <location>
        <begin position="451"/>
        <end position="484"/>
    </location>
</feature>
<gene>
    <name evidence="4" type="ORF">Q3O59_05030</name>
</gene>
<dbReference type="InterPro" id="IPR052048">
    <property type="entry name" value="ST_Response_Regulator"/>
</dbReference>
<keyword evidence="5" id="KW-1185">Reference proteome</keyword>
<comment type="caution">
    <text evidence="1">Lacks conserved residue(s) required for the propagation of feature annotation.</text>
</comment>
<dbReference type="SMART" id="SM00028">
    <property type="entry name" value="TPR"/>
    <property type="match status" value="3"/>
</dbReference>
<dbReference type="PROSITE" id="PS50110">
    <property type="entry name" value="RESPONSE_REGULATORY"/>
    <property type="match status" value="1"/>
</dbReference>
<dbReference type="SMART" id="SM00448">
    <property type="entry name" value="REC"/>
    <property type="match status" value="1"/>
</dbReference>
<dbReference type="SUPFAM" id="SSF52172">
    <property type="entry name" value="CheY-like"/>
    <property type="match status" value="1"/>
</dbReference>
<dbReference type="PROSITE" id="PS50005">
    <property type="entry name" value="TPR"/>
    <property type="match status" value="2"/>
</dbReference>
<dbReference type="Proteomes" id="UP001236258">
    <property type="component" value="Unassembled WGS sequence"/>
</dbReference>